<gene>
    <name evidence="2" type="ORF">ILEXP_LOCUS41800</name>
</gene>
<comment type="caution">
    <text evidence="2">The sequence shown here is derived from an EMBL/GenBank/DDBJ whole genome shotgun (WGS) entry which is preliminary data.</text>
</comment>
<feature type="non-terminal residue" evidence="2">
    <location>
        <position position="162"/>
    </location>
</feature>
<evidence type="ECO:0000313" key="3">
    <source>
        <dbReference type="Proteomes" id="UP001642360"/>
    </source>
</evidence>
<proteinExistence type="predicted"/>
<feature type="region of interest" description="Disordered" evidence="1">
    <location>
        <begin position="1"/>
        <end position="28"/>
    </location>
</feature>
<dbReference type="Proteomes" id="UP001642360">
    <property type="component" value="Unassembled WGS sequence"/>
</dbReference>
<evidence type="ECO:0000256" key="1">
    <source>
        <dbReference type="SAM" id="MobiDB-lite"/>
    </source>
</evidence>
<organism evidence="2 3">
    <name type="scientific">Ilex paraguariensis</name>
    <name type="common">yerba mate</name>
    <dbReference type="NCBI Taxonomy" id="185542"/>
    <lineage>
        <taxon>Eukaryota</taxon>
        <taxon>Viridiplantae</taxon>
        <taxon>Streptophyta</taxon>
        <taxon>Embryophyta</taxon>
        <taxon>Tracheophyta</taxon>
        <taxon>Spermatophyta</taxon>
        <taxon>Magnoliopsida</taxon>
        <taxon>eudicotyledons</taxon>
        <taxon>Gunneridae</taxon>
        <taxon>Pentapetalae</taxon>
        <taxon>asterids</taxon>
        <taxon>campanulids</taxon>
        <taxon>Aquifoliales</taxon>
        <taxon>Aquifoliaceae</taxon>
        <taxon>Ilex</taxon>
    </lineage>
</organism>
<name>A0ABC8TRQ7_9AQUA</name>
<dbReference type="EMBL" id="CAUOFW020005940">
    <property type="protein sequence ID" value="CAK9172162.1"/>
    <property type="molecule type" value="Genomic_DNA"/>
</dbReference>
<accession>A0ABC8TRQ7</accession>
<dbReference type="AlphaFoldDB" id="A0ABC8TRQ7"/>
<sequence>METRSSKKHGKGLIGDGDDAHEVGLGGAQGADFGGGHGLGLFIEGNNIDEASTVGERIVVGIMGEAMIVEGAMGGAPCRRGGNFGLVSGIGMRGAPQAMPREAQTALGQAMGGAQDAEALAPNHGGDLGSTSDSRKYADKFGDTLGNVRKRLSNDLSRPSSQ</sequence>
<protein>
    <submittedName>
        <fullName evidence="2">Uncharacterized protein</fullName>
    </submittedName>
</protein>
<keyword evidence="3" id="KW-1185">Reference proteome</keyword>
<feature type="compositionally biased region" description="Basic residues" evidence="1">
    <location>
        <begin position="1"/>
        <end position="11"/>
    </location>
</feature>
<feature type="region of interest" description="Disordered" evidence="1">
    <location>
        <begin position="95"/>
        <end position="142"/>
    </location>
</feature>
<evidence type="ECO:0000313" key="2">
    <source>
        <dbReference type="EMBL" id="CAK9172162.1"/>
    </source>
</evidence>
<reference evidence="2 3" key="1">
    <citation type="submission" date="2024-02" db="EMBL/GenBank/DDBJ databases">
        <authorList>
            <person name="Vignale AGUSTIN F."/>
            <person name="Sosa J E."/>
            <person name="Modenutti C."/>
        </authorList>
    </citation>
    <scope>NUCLEOTIDE SEQUENCE [LARGE SCALE GENOMIC DNA]</scope>
</reference>
<feature type="compositionally biased region" description="Basic and acidic residues" evidence="1">
    <location>
        <begin position="133"/>
        <end position="142"/>
    </location>
</feature>